<dbReference type="CTD" id="75576316"/>
<reference evidence="1" key="1">
    <citation type="journal article" date="2012" name="Nat. Genet.">
        <title>Whole-genome sequence of Schistosoma haematobium.</title>
        <authorList>
            <person name="Young N.D."/>
            <person name="Jex A.R."/>
            <person name="Li B."/>
            <person name="Liu S."/>
            <person name="Yang L."/>
            <person name="Xiong Z."/>
            <person name="Li Y."/>
            <person name="Cantacessi C."/>
            <person name="Hall R.S."/>
            <person name="Xu X."/>
            <person name="Chen F."/>
            <person name="Wu X."/>
            <person name="Zerlotini A."/>
            <person name="Oliveira G."/>
            <person name="Hofmann A."/>
            <person name="Zhang G."/>
            <person name="Fang X."/>
            <person name="Kang Y."/>
            <person name="Campbell B.E."/>
            <person name="Loukas A."/>
            <person name="Ranganathan S."/>
            <person name="Rollinson D."/>
            <person name="Rinaldi G."/>
            <person name="Brindley P.J."/>
            <person name="Yang H."/>
            <person name="Wang J."/>
            <person name="Wang J."/>
            <person name="Gasser R.B."/>
        </authorList>
    </citation>
    <scope>NUCLEOTIDE SEQUENCE</scope>
</reference>
<comment type="caution">
    <text evidence="1">The sequence shown here is derived from an EMBL/GenBank/DDBJ whole genome shotgun (WGS) entry which is preliminary data.</text>
</comment>
<evidence type="ECO:0000313" key="2">
    <source>
        <dbReference type="Proteomes" id="UP000471633"/>
    </source>
</evidence>
<proteinExistence type="predicted"/>
<reference evidence="1" key="4">
    <citation type="journal article" date="2022" name="PLoS Pathog.">
        <title>Chromosome-level genome of Schistosoma haematobium underpins genome-wide explorations of molecular variation.</title>
        <authorList>
            <person name="Stroehlein A.J."/>
            <person name="Korhonen P.K."/>
            <person name="Lee V.V."/>
            <person name="Ralph S.A."/>
            <person name="Mentink-Kane M."/>
            <person name="You H."/>
            <person name="McManus D.P."/>
            <person name="Tchuente L.T."/>
            <person name="Stothard J.R."/>
            <person name="Kaur P."/>
            <person name="Dudchenko O."/>
            <person name="Aiden E.L."/>
            <person name="Yang B."/>
            <person name="Yang H."/>
            <person name="Emery A.M."/>
            <person name="Webster B.L."/>
            <person name="Brindley P.J."/>
            <person name="Rollinson D."/>
            <person name="Chang B.C.H."/>
            <person name="Gasser R.B."/>
            <person name="Young N.D."/>
        </authorList>
    </citation>
    <scope>NUCLEOTIDE SEQUENCE</scope>
</reference>
<dbReference type="AlphaFoldDB" id="A0A922ISY8"/>
<reference evidence="1" key="2">
    <citation type="journal article" date="2019" name="Gigascience">
        <title>High-quality Schistosoma haematobium genome achieved by single-molecule and long-range sequencing.</title>
        <authorList>
            <person name="Stroehlein A.J."/>
            <person name="Korhonen P.K."/>
            <person name="Chong T.M."/>
            <person name="Lim Y.L."/>
            <person name="Chan K.G."/>
            <person name="Webster B."/>
            <person name="Rollinson D."/>
            <person name="Brindley P.J."/>
            <person name="Gasser R.B."/>
            <person name="Young N.D."/>
        </authorList>
    </citation>
    <scope>NUCLEOTIDE SEQUENCE</scope>
</reference>
<dbReference type="GeneID" id="75576316"/>
<sequence length="113" mass="12753">MTDASNNGQKSNTILIDAVYLSDLLSTNGILKRFDEYVSRESKLNDLISSVADPHHLVSSIGLSTQCRKYALNRIRLTATWVYEDSTLFCGGGWTGKTLKSGYQLRIFKKWRC</sequence>
<name>A0A922ISY8_SCHHA</name>
<accession>A0A922ISY8</accession>
<dbReference type="RefSeq" id="XP_051068568.1">
    <property type="nucleotide sequence ID" value="XM_051208137.1"/>
</dbReference>
<keyword evidence="2" id="KW-1185">Reference proteome</keyword>
<gene>
    <name evidence="1" type="ORF">MS3_00000324</name>
</gene>
<dbReference type="Proteomes" id="UP000471633">
    <property type="component" value="Unassembled WGS sequence"/>
</dbReference>
<organism evidence="1 2">
    <name type="scientific">Schistosoma haematobium</name>
    <name type="common">Blood fluke</name>
    <dbReference type="NCBI Taxonomy" id="6185"/>
    <lineage>
        <taxon>Eukaryota</taxon>
        <taxon>Metazoa</taxon>
        <taxon>Spiralia</taxon>
        <taxon>Lophotrochozoa</taxon>
        <taxon>Platyhelminthes</taxon>
        <taxon>Trematoda</taxon>
        <taxon>Digenea</taxon>
        <taxon>Strigeidida</taxon>
        <taxon>Schistosomatoidea</taxon>
        <taxon>Schistosomatidae</taxon>
        <taxon>Schistosoma</taxon>
    </lineage>
</organism>
<evidence type="ECO:0000313" key="1">
    <source>
        <dbReference type="EMBL" id="KAH9586037.1"/>
    </source>
</evidence>
<dbReference type="EMBL" id="AMPZ03000004">
    <property type="protein sequence ID" value="KAH9586037.1"/>
    <property type="molecule type" value="Genomic_DNA"/>
</dbReference>
<reference evidence="1" key="3">
    <citation type="submission" date="2021-06" db="EMBL/GenBank/DDBJ databases">
        <title>Chromosome-level genome assembly for S. haematobium.</title>
        <authorList>
            <person name="Stroehlein A.J."/>
        </authorList>
    </citation>
    <scope>NUCLEOTIDE SEQUENCE</scope>
</reference>
<protein>
    <submittedName>
        <fullName evidence="1">Uncharacterized protein</fullName>
    </submittedName>
</protein>
<dbReference type="KEGG" id="shx:MS3_00000324"/>